<dbReference type="Gene3D" id="1.10.8.430">
    <property type="entry name" value="Helical domain of apoptotic protease-activating factors"/>
    <property type="match status" value="1"/>
</dbReference>
<dbReference type="Pfam" id="PF23598">
    <property type="entry name" value="LRR_14"/>
    <property type="match status" value="1"/>
</dbReference>
<dbReference type="InterPro" id="IPR055414">
    <property type="entry name" value="LRR_R13L4/SHOC2-like"/>
</dbReference>
<organism evidence="6">
    <name type="scientific">Eucalyptus grandis</name>
    <name type="common">Flooded gum</name>
    <dbReference type="NCBI Taxonomy" id="71139"/>
    <lineage>
        <taxon>Eukaryota</taxon>
        <taxon>Viridiplantae</taxon>
        <taxon>Streptophyta</taxon>
        <taxon>Embryophyta</taxon>
        <taxon>Tracheophyta</taxon>
        <taxon>Spermatophyta</taxon>
        <taxon>Magnoliopsida</taxon>
        <taxon>eudicotyledons</taxon>
        <taxon>Gunneridae</taxon>
        <taxon>Pentapetalae</taxon>
        <taxon>rosids</taxon>
        <taxon>malvids</taxon>
        <taxon>Myrtales</taxon>
        <taxon>Myrtaceae</taxon>
        <taxon>Myrtoideae</taxon>
        <taxon>Eucalypteae</taxon>
        <taxon>Eucalyptus</taxon>
    </lineage>
</organism>
<dbReference type="Pfam" id="PF00931">
    <property type="entry name" value="NB-ARC"/>
    <property type="match status" value="1"/>
</dbReference>
<dbReference type="InterPro" id="IPR058192">
    <property type="entry name" value="WHD_ROQ1-like"/>
</dbReference>
<dbReference type="InParanoid" id="A0A059CLD8"/>
<dbReference type="Pfam" id="PF01582">
    <property type="entry name" value="TIR"/>
    <property type="match status" value="1"/>
</dbReference>
<dbReference type="OMA" id="WIECASG"/>
<dbReference type="Gramene" id="KCW79044">
    <property type="protein sequence ID" value="KCW79044"/>
    <property type="gene ID" value="EUGRSUZ_C00467"/>
</dbReference>
<dbReference type="Pfam" id="PF23282">
    <property type="entry name" value="WHD_ROQ1"/>
    <property type="match status" value="1"/>
</dbReference>
<feature type="region of interest" description="Disordered" evidence="4">
    <location>
        <begin position="1"/>
        <end position="49"/>
    </location>
</feature>
<dbReference type="SUPFAM" id="SSF52058">
    <property type="entry name" value="L domain-like"/>
    <property type="match status" value="2"/>
</dbReference>
<feature type="domain" description="TIR" evidence="5">
    <location>
        <begin position="79"/>
        <end position="213"/>
    </location>
</feature>
<accession>A0A059CLD8</accession>
<dbReference type="InterPro" id="IPR042197">
    <property type="entry name" value="Apaf_helical"/>
</dbReference>
<dbReference type="InterPro" id="IPR002182">
    <property type="entry name" value="NB-ARC"/>
</dbReference>
<feature type="compositionally biased region" description="Basic and acidic residues" evidence="4">
    <location>
        <begin position="29"/>
        <end position="43"/>
    </location>
</feature>
<dbReference type="EMBL" id="KK198755">
    <property type="protein sequence ID" value="KCW79044.1"/>
    <property type="molecule type" value="Genomic_DNA"/>
</dbReference>
<gene>
    <name evidence="6" type="ORF">EUGRSUZ_C00467</name>
</gene>
<dbReference type="PROSITE" id="PS50104">
    <property type="entry name" value="TIR"/>
    <property type="match status" value="1"/>
</dbReference>
<dbReference type="SUPFAM" id="SSF52200">
    <property type="entry name" value="Toll/Interleukin receptor TIR domain"/>
    <property type="match status" value="1"/>
</dbReference>
<evidence type="ECO:0000256" key="4">
    <source>
        <dbReference type="SAM" id="MobiDB-lite"/>
    </source>
</evidence>
<evidence type="ECO:0000259" key="5">
    <source>
        <dbReference type="PROSITE" id="PS50104"/>
    </source>
</evidence>
<dbReference type="InterPro" id="IPR027417">
    <property type="entry name" value="P-loop_NTPase"/>
</dbReference>
<dbReference type="PROSITE" id="PS51450">
    <property type="entry name" value="LRR"/>
    <property type="match status" value="1"/>
</dbReference>
<evidence type="ECO:0000256" key="2">
    <source>
        <dbReference type="ARBA" id="ARBA00022737"/>
    </source>
</evidence>
<keyword evidence="1" id="KW-0433">Leucine-rich repeat</keyword>
<reference evidence="6" key="1">
    <citation type="submission" date="2013-07" db="EMBL/GenBank/DDBJ databases">
        <title>The genome of Eucalyptus grandis.</title>
        <authorList>
            <person name="Schmutz J."/>
            <person name="Hayes R."/>
            <person name="Myburg A."/>
            <person name="Tuskan G."/>
            <person name="Grattapaglia D."/>
            <person name="Rokhsar D.S."/>
        </authorList>
    </citation>
    <scope>NUCLEOTIDE SEQUENCE</scope>
    <source>
        <tissue evidence="6">Leaf extractions</tissue>
    </source>
</reference>
<dbReference type="GO" id="GO:0006952">
    <property type="term" value="P:defense response"/>
    <property type="evidence" value="ECO:0007669"/>
    <property type="project" value="UniProtKB-KW"/>
</dbReference>
<dbReference type="PRINTS" id="PR00364">
    <property type="entry name" value="DISEASERSIST"/>
</dbReference>
<dbReference type="Gene3D" id="3.40.50.10140">
    <property type="entry name" value="Toll/interleukin-1 receptor homology (TIR) domain"/>
    <property type="match status" value="1"/>
</dbReference>
<keyword evidence="2" id="KW-0677">Repeat</keyword>
<dbReference type="SMART" id="SM00255">
    <property type="entry name" value="TIR"/>
    <property type="match status" value="1"/>
</dbReference>
<dbReference type="InterPro" id="IPR003591">
    <property type="entry name" value="Leu-rich_rpt_typical-subtyp"/>
</dbReference>
<sequence length="1143" mass="130152">MGNHFSKQQLKRLRDTDASSPTISKKQRHETLVELQSEQRESESPLLLPSSDSLKKIDVSSASGANSDLSASSTSVNGNNYYVFLSFRGRDTRKGFVDHLYQRLKAVGLRCHPNFVFRDDEDLPFGEKIGENLISAIDRSKVSIPVISENYADSEWCLRELIHIMKCKESRGQMVLPVLYKVTPKDVRHLGGSFGKAFESCKDKFEEEVKQQGPLALRKAVDLRVYESEKFADGREGELVNELVERILCEQQHDLPPDLPVNLVAIEDRVAEVMQLVDLACPDTRIIVIWGMGGIGKTTLATIIYKKLFDKFKCRSSLQDIREEINRKGVEHVQSLLISDITKSPPRSVHKSNEGIAMIRSKCENEKVLILLDDVGHQDHLDKLIRGCKFGLGSRIIITCRDKDLLKSEYKMYELKDLDHKESLLLFSRYAFKEEQPPTNLASLSSDIVATTGGLPLALMVVGSLLKGEEDQMMWKEMREKLRIVPADAVQEKLRISYDTLKHEEKHMFLDIACLFIGYDKRIATYYWADLKFFPRIGLQILINRSLIKIDGGNRLRMHDQLRDLGRVIACPAEKKPWKWRRLWDEEAMKVLQHKKENENIEALCLDERGSREFIKQESFKKMPNLKFLHVKNVDFDGDFEGSLAKLRWLKWEGCRDSFEATNFHLEKLVVLDLCGDLGPGCGISENWRGWSSIKMENLKVLNLSQCCLRSIPNLSALKNLEMLILKSCFNLKEIDPSIRDVKCLVSLNLRGCGSLKKLPEQLGELEKLEELVVCYTRIKEIPPCIGSLKKLKKLSTGSGYGAGLTIVRIPSSIGKLGELLELNLTEVSIEELPESIGELNKLKILEISHSQIKRLPSSIGKLQNLRELLAYKCKLEGQIIVDKGGLSSLKTLKLSITKISGLPENLDQFSSLEHLDLYACRELESLPKPPCSLSFLNLTCRSKELPSFSHLKHLHELFLWNCRSLQSIPKLPSCIRKLYVAGSPKLEKLPNLSNLKFLSELRLTECDGLKKLDGLEALKSLRELYLRRWAKMSSLVGTKPELSNLDGFDEKPDDLHAIEGLEKLESLEVVEIYERKHIQVLDLSKSEHLKKLIVMNCKSLVEIRCPSKFLKCFYRDGCESLKKLPDFLPHKEPCSDLDEEDD</sequence>
<dbReference type="SMART" id="SM00369">
    <property type="entry name" value="LRR_TYP"/>
    <property type="match status" value="4"/>
</dbReference>
<dbReference type="AlphaFoldDB" id="A0A059CLD8"/>
<dbReference type="InterPro" id="IPR032675">
    <property type="entry name" value="LRR_dom_sf"/>
</dbReference>
<dbReference type="GO" id="GO:0007165">
    <property type="term" value="P:signal transduction"/>
    <property type="evidence" value="ECO:0007669"/>
    <property type="project" value="InterPro"/>
</dbReference>
<evidence type="ECO:0000256" key="3">
    <source>
        <dbReference type="ARBA" id="ARBA00022821"/>
    </source>
</evidence>
<evidence type="ECO:0000256" key="1">
    <source>
        <dbReference type="ARBA" id="ARBA00022614"/>
    </source>
</evidence>
<dbReference type="PANTHER" id="PTHR11017">
    <property type="entry name" value="LEUCINE-RICH REPEAT-CONTAINING PROTEIN"/>
    <property type="match status" value="1"/>
</dbReference>
<dbReference type="InterPro" id="IPR000157">
    <property type="entry name" value="TIR_dom"/>
</dbReference>
<dbReference type="InterPro" id="IPR035897">
    <property type="entry name" value="Toll_tir_struct_dom_sf"/>
</dbReference>
<evidence type="ECO:0000313" key="6">
    <source>
        <dbReference type="EMBL" id="KCW79044.1"/>
    </source>
</evidence>
<dbReference type="InterPro" id="IPR001611">
    <property type="entry name" value="Leu-rich_rpt"/>
</dbReference>
<dbReference type="GO" id="GO:0051707">
    <property type="term" value="P:response to other organism"/>
    <property type="evidence" value="ECO:0007669"/>
    <property type="project" value="UniProtKB-ARBA"/>
</dbReference>
<keyword evidence="3" id="KW-0611">Plant defense</keyword>
<dbReference type="Gene3D" id="3.80.10.10">
    <property type="entry name" value="Ribonuclease Inhibitor"/>
    <property type="match status" value="3"/>
</dbReference>
<protein>
    <recommendedName>
        <fullName evidence="5">TIR domain-containing protein</fullName>
    </recommendedName>
</protein>
<dbReference type="Gene3D" id="3.40.50.300">
    <property type="entry name" value="P-loop containing nucleotide triphosphate hydrolases"/>
    <property type="match status" value="1"/>
</dbReference>
<dbReference type="PANTHER" id="PTHR11017:SF570">
    <property type="entry name" value="DISEASE RESISTANCE PROTEIN (TIR-NBS CLASS)-RELATED"/>
    <property type="match status" value="1"/>
</dbReference>
<dbReference type="SUPFAM" id="SSF52540">
    <property type="entry name" value="P-loop containing nucleoside triphosphate hydrolases"/>
    <property type="match status" value="1"/>
</dbReference>
<proteinExistence type="predicted"/>
<dbReference type="GO" id="GO:0043531">
    <property type="term" value="F:ADP binding"/>
    <property type="evidence" value="ECO:0007669"/>
    <property type="project" value="InterPro"/>
</dbReference>
<name>A0A059CLD8_EUCGR</name>
<dbReference type="InterPro" id="IPR044974">
    <property type="entry name" value="Disease_R_plants"/>
</dbReference>